<keyword evidence="2" id="KW-0812">Transmembrane</keyword>
<feature type="region of interest" description="Disordered" evidence="1">
    <location>
        <begin position="89"/>
        <end position="123"/>
    </location>
</feature>
<protein>
    <submittedName>
        <fullName evidence="3">Uncharacterized protein</fullName>
    </submittedName>
</protein>
<feature type="transmembrane region" description="Helical" evidence="2">
    <location>
        <begin position="12"/>
        <end position="31"/>
    </location>
</feature>
<keyword evidence="4" id="KW-1185">Reference proteome</keyword>
<reference evidence="3 4" key="1">
    <citation type="submission" date="2015-09" db="EMBL/GenBank/DDBJ databases">
        <title>Trachymyrmex cornetzi WGS genome.</title>
        <authorList>
            <person name="Nygaard S."/>
            <person name="Hu H."/>
            <person name="Boomsma J."/>
            <person name="Zhang G."/>
        </authorList>
    </citation>
    <scope>NUCLEOTIDE SEQUENCE [LARGE SCALE GENOMIC DNA]</scope>
    <source>
        <strain evidence="3">Tcor2-1</strain>
        <tissue evidence="3">Whole body</tissue>
    </source>
</reference>
<keyword evidence="2" id="KW-1133">Transmembrane helix</keyword>
<proteinExistence type="predicted"/>
<accession>A0A195DMA4</accession>
<gene>
    <name evidence="3" type="ORF">ALC57_14031</name>
</gene>
<evidence type="ECO:0000256" key="2">
    <source>
        <dbReference type="SAM" id="Phobius"/>
    </source>
</evidence>
<name>A0A195DMA4_9HYME</name>
<keyword evidence="2" id="KW-0472">Membrane</keyword>
<dbReference type="Proteomes" id="UP000078492">
    <property type="component" value="Unassembled WGS sequence"/>
</dbReference>
<evidence type="ECO:0000313" key="3">
    <source>
        <dbReference type="EMBL" id="KYN13957.1"/>
    </source>
</evidence>
<sequence>MVGWIQLLGEQYCFAVIVCSSTCSGFPGLGPLASYPMSRYTMIFCLLAITPTMTRTEMRTRMRIRTKTRTRMMTSMARTASHRVRVDEVEKAESQNGCGRGPLVGGRKVPGRRGNGRKREFNQRKCSAETKRLNANVKEWRHRSDNYIDMQNL</sequence>
<evidence type="ECO:0000313" key="4">
    <source>
        <dbReference type="Proteomes" id="UP000078492"/>
    </source>
</evidence>
<organism evidence="3 4">
    <name type="scientific">Trachymyrmex cornetzi</name>
    <dbReference type="NCBI Taxonomy" id="471704"/>
    <lineage>
        <taxon>Eukaryota</taxon>
        <taxon>Metazoa</taxon>
        <taxon>Ecdysozoa</taxon>
        <taxon>Arthropoda</taxon>
        <taxon>Hexapoda</taxon>
        <taxon>Insecta</taxon>
        <taxon>Pterygota</taxon>
        <taxon>Neoptera</taxon>
        <taxon>Endopterygota</taxon>
        <taxon>Hymenoptera</taxon>
        <taxon>Apocrita</taxon>
        <taxon>Aculeata</taxon>
        <taxon>Formicoidea</taxon>
        <taxon>Formicidae</taxon>
        <taxon>Myrmicinae</taxon>
        <taxon>Trachymyrmex</taxon>
    </lineage>
</organism>
<evidence type="ECO:0000256" key="1">
    <source>
        <dbReference type="SAM" id="MobiDB-lite"/>
    </source>
</evidence>
<dbReference type="EMBL" id="KQ980734">
    <property type="protein sequence ID" value="KYN13957.1"/>
    <property type="molecule type" value="Genomic_DNA"/>
</dbReference>
<dbReference type="AlphaFoldDB" id="A0A195DMA4"/>